<keyword evidence="2" id="KW-0479">Metal-binding</keyword>
<evidence type="ECO:0000313" key="6">
    <source>
        <dbReference type="EMBL" id="MBB6734791.1"/>
    </source>
</evidence>
<sequence length="1054" mass="115509">MKCVLSSDRLPVLYEADAAVIGGSFAGIACALRLAECGLRVVVVEPRTYLGRELTATLRPWLELSEEEEKASLPDPIRHVLALSEAMRPSDEVRPLHADRLKRSLEDLLAGRSIELLYASLPTAVLERQGRTVGLEIANKSGRQAIECRFVVDATETALAAALCGEDMSRYRPGERALYRRTLEFTNVDAAGQSLGELPVPTELGLAGDRIRLLPGSAGGGHVWAEFELELPSANTLEANRDRESQARHAGMRLAVWLIRQAPAFRKADLAASSHELLGPYPLPATRGEMPFTIADCEVGRPDVVSLAKSIFAFGSEMLHDPVQASVLGRQAADAMLERVTGATDHSADEPAAAAIGIGIDASDRNEYELCVPGTDFFQRVERTIPVEARAIPVWKRTEVLVVGGGSSGASAAITAAGEGSATTLIDLNPGLGGTGTYGGVDSYWFGRKTGYAAKIAELVRLVQSELRYKGHKWNLEAKMHALLCEAEKTGADLLLNAVTCGAAMLGRRVCGAVVATRWGLSTVLASVVIDASGDGDVAAFAGAEFVYGSERDHAVMWYSLAQFKEPGKSTNNFTGMVDVSNVLDYTRAILAGRRRGEDLHDHGIYVATRESRHIMGEVVMRLTDQLLHRRWHDVINVHFSNHDVKGVSGAEWVNVGLIPPNLDIEIPYRMLLPKGLEGLLVAGKAISATHDALPAIRMQADLENLGAAAALAASMAVRANEGLRNLTLSKLQARLAAEGLIPERVLERRLEPVRFSEAELERLVDSIETEPLYEYANMRMNETYEKPIPFVEICSVGPRIVPVLERAMGRAEGNRRIRIAQALCMLQSRSGVPVLLDAIQRELQGPRLPERTADILYVQLPPDHGAMPDAAYLLYSLAPAADPRSVKAWEQVAERIDLDEVSFKDSRKGLFYYVDAVCRGAERLGSRAALPALERLHRIPLLNGQQCSDRAQADYFLERRAMLELAIGRALARCGSEEGYAVLIAYLSDNRSMLARGALLELRRLSGRMEDADPERWRRWASAEKPERQPRPLDIRLDFEFDSESMLRRERVE</sequence>
<dbReference type="SUPFAM" id="SSF51905">
    <property type="entry name" value="FAD/NAD(P)-binding domain"/>
    <property type="match status" value="2"/>
</dbReference>
<dbReference type="EMBL" id="JACJVO010000036">
    <property type="protein sequence ID" value="MBB6734791.1"/>
    <property type="molecule type" value="Genomic_DNA"/>
</dbReference>
<dbReference type="PANTHER" id="PTHR43498">
    <property type="entry name" value="FERREDOXIN:COB-COM HETERODISULFIDE REDUCTASE SUBUNIT A"/>
    <property type="match status" value="1"/>
</dbReference>
<dbReference type="Gene3D" id="3.50.50.60">
    <property type="entry name" value="FAD/NAD(P)-binding domain"/>
    <property type="match status" value="2"/>
</dbReference>
<dbReference type="GO" id="GO:0051539">
    <property type="term" value="F:4 iron, 4 sulfur cluster binding"/>
    <property type="evidence" value="ECO:0007669"/>
    <property type="project" value="UniProtKB-KW"/>
</dbReference>
<accession>A0A7X0SRJ5</accession>
<dbReference type="InterPro" id="IPR039650">
    <property type="entry name" value="HdrA-like"/>
</dbReference>
<evidence type="ECO:0000256" key="4">
    <source>
        <dbReference type="ARBA" id="ARBA00023004"/>
    </source>
</evidence>
<reference evidence="6 7" key="1">
    <citation type="submission" date="2020-08" db="EMBL/GenBank/DDBJ databases">
        <title>Cohnella phylogeny.</title>
        <authorList>
            <person name="Dunlap C."/>
        </authorList>
    </citation>
    <scope>NUCLEOTIDE SEQUENCE [LARGE SCALE GENOMIC DNA]</scope>
    <source>
        <strain evidence="6 7">CBP 2801</strain>
    </source>
</reference>
<dbReference type="PANTHER" id="PTHR43498:SF1">
    <property type="entry name" value="COB--COM HETERODISULFIDE REDUCTASE IRON-SULFUR SUBUNIT A"/>
    <property type="match status" value="1"/>
</dbReference>
<evidence type="ECO:0000256" key="5">
    <source>
        <dbReference type="ARBA" id="ARBA00023014"/>
    </source>
</evidence>
<comment type="caution">
    <text evidence="6">The sequence shown here is derived from an EMBL/GenBank/DDBJ whole genome shotgun (WGS) entry which is preliminary data.</text>
</comment>
<dbReference type="GO" id="GO:0046872">
    <property type="term" value="F:metal ion binding"/>
    <property type="evidence" value="ECO:0007669"/>
    <property type="project" value="UniProtKB-KW"/>
</dbReference>
<dbReference type="AlphaFoldDB" id="A0A7X0SRJ5"/>
<dbReference type="PROSITE" id="PS51257">
    <property type="entry name" value="PROKAR_LIPOPROTEIN"/>
    <property type="match status" value="1"/>
</dbReference>
<evidence type="ECO:0000256" key="2">
    <source>
        <dbReference type="ARBA" id="ARBA00022723"/>
    </source>
</evidence>
<proteinExistence type="predicted"/>
<keyword evidence="4" id="KW-0408">Iron</keyword>
<gene>
    <name evidence="6" type="ORF">H7C18_28080</name>
</gene>
<dbReference type="GO" id="GO:0016491">
    <property type="term" value="F:oxidoreductase activity"/>
    <property type="evidence" value="ECO:0007669"/>
    <property type="project" value="UniProtKB-KW"/>
</dbReference>
<protein>
    <submittedName>
        <fullName evidence="6">FAD-dependent oxidoreductase</fullName>
    </submittedName>
</protein>
<evidence type="ECO:0000256" key="1">
    <source>
        <dbReference type="ARBA" id="ARBA00022485"/>
    </source>
</evidence>
<evidence type="ECO:0000313" key="7">
    <source>
        <dbReference type="Proteomes" id="UP000564644"/>
    </source>
</evidence>
<evidence type="ECO:0000256" key="3">
    <source>
        <dbReference type="ARBA" id="ARBA00023002"/>
    </source>
</evidence>
<keyword evidence="3" id="KW-0560">Oxidoreductase</keyword>
<name>A0A7X0SRJ5_9BACL</name>
<dbReference type="Pfam" id="PF12831">
    <property type="entry name" value="FAD_oxidored"/>
    <property type="match status" value="3"/>
</dbReference>
<keyword evidence="7" id="KW-1185">Reference proteome</keyword>
<organism evidence="6 7">
    <name type="scientific">Cohnella zeiphila</name>
    <dbReference type="NCBI Taxonomy" id="2761120"/>
    <lineage>
        <taxon>Bacteria</taxon>
        <taxon>Bacillati</taxon>
        <taxon>Bacillota</taxon>
        <taxon>Bacilli</taxon>
        <taxon>Bacillales</taxon>
        <taxon>Paenibacillaceae</taxon>
        <taxon>Cohnella</taxon>
    </lineage>
</organism>
<dbReference type="RefSeq" id="WP_185132438.1">
    <property type="nucleotide sequence ID" value="NZ_JACJVO010000036.1"/>
</dbReference>
<dbReference type="Proteomes" id="UP000564644">
    <property type="component" value="Unassembled WGS sequence"/>
</dbReference>
<keyword evidence="5" id="KW-0411">Iron-sulfur</keyword>
<dbReference type="InterPro" id="IPR036188">
    <property type="entry name" value="FAD/NAD-bd_sf"/>
</dbReference>
<keyword evidence="1" id="KW-0004">4Fe-4S</keyword>